<dbReference type="Proteomes" id="UP000239814">
    <property type="component" value="Chromosome"/>
</dbReference>
<feature type="domain" description="Ferritin-like" evidence="1">
    <location>
        <begin position="12"/>
        <end position="188"/>
    </location>
</feature>
<evidence type="ECO:0000259" key="1">
    <source>
        <dbReference type="Pfam" id="PF13794"/>
    </source>
</evidence>
<name>A0A2S0KID9_9ACTN</name>
<gene>
    <name evidence="2" type="ORF">C6V83_15470</name>
</gene>
<dbReference type="EMBL" id="CP027433">
    <property type="protein sequence ID" value="AVM01433.1"/>
    <property type="molecule type" value="Genomic_DNA"/>
</dbReference>
<dbReference type="Gene3D" id="1.20.1260.10">
    <property type="match status" value="1"/>
</dbReference>
<keyword evidence="3" id="KW-1185">Reference proteome</keyword>
<dbReference type="InterPro" id="IPR012347">
    <property type="entry name" value="Ferritin-like"/>
</dbReference>
<dbReference type="Pfam" id="PF13794">
    <property type="entry name" value="MiaE_2"/>
    <property type="match status" value="1"/>
</dbReference>
<reference evidence="2 3" key="1">
    <citation type="submission" date="2018-03" db="EMBL/GenBank/DDBJ databases">
        <title>Characteristics and genome of n-alkane degrading marine bacteria Gordonia iterans isolated from crude oil contaminated in Tae-an, South Korea.</title>
        <authorList>
            <person name="Lee S.-S."/>
            <person name="Kim H."/>
        </authorList>
    </citation>
    <scope>NUCLEOTIDE SEQUENCE [LARGE SCALE GENOMIC DNA]</scope>
    <source>
        <strain evidence="2 3">Co17</strain>
    </source>
</reference>
<dbReference type="KEGG" id="git:C6V83_15470"/>
<evidence type="ECO:0000313" key="3">
    <source>
        <dbReference type="Proteomes" id="UP000239814"/>
    </source>
</evidence>
<protein>
    <submittedName>
        <fullName evidence="2">Hydroxylase</fullName>
    </submittedName>
</protein>
<dbReference type="OrthoDB" id="3728083at2"/>
<dbReference type="RefSeq" id="WP_105943141.1">
    <property type="nucleotide sequence ID" value="NZ_CP027433.1"/>
</dbReference>
<evidence type="ECO:0000313" key="2">
    <source>
        <dbReference type="EMBL" id="AVM01433.1"/>
    </source>
</evidence>
<dbReference type="AlphaFoldDB" id="A0A2S0KID9"/>
<sequence>MANDSAAPENPAVTKLYEIFLAGEYAAVRRLIDESAMAPTTRDRVAVMGLMAAEIEHFQVLAAQVEGAGGSAERAIDQHVSVFDKYHRVTEPSDWAEVLVKLYIGDGMVADFFAEMVEVLPDGVREVFREVLATTSPSDWARDEVRAAVAADPAIAAPLALWGRRLLGEAITHMQWVLAEDEDVTDLLFDRSGALAGAAAFFDSMAERHAQRMADMSLA</sequence>
<proteinExistence type="predicted"/>
<accession>A0A2S0KID9</accession>
<organism evidence="2 3">
    <name type="scientific">Gordonia iterans</name>
    <dbReference type="NCBI Taxonomy" id="1004901"/>
    <lineage>
        <taxon>Bacteria</taxon>
        <taxon>Bacillati</taxon>
        <taxon>Actinomycetota</taxon>
        <taxon>Actinomycetes</taxon>
        <taxon>Mycobacteriales</taxon>
        <taxon>Gordoniaceae</taxon>
        <taxon>Gordonia</taxon>
    </lineage>
</organism>
<dbReference type="CDD" id="cd00657">
    <property type="entry name" value="Ferritin_like"/>
    <property type="match status" value="1"/>
</dbReference>
<dbReference type="InterPro" id="IPR059125">
    <property type="entry name" value="Ferritin_actino"/>
</dbReference>